<organism evidence="2 3">
    <name type="scientific">Streptomyces subrutilus</name>
    <dbReference type="NCBI Taxonomy" id="36818"/>
    <lineage>
        <taxon>Bacteria</taxon>
        <taxon>Bacillati</taxon>
        <taxon>Actinomycetota</taxon>
        <taxon>Actinomycetes</taxon>
        <taxon>Kitasatosporales</taxon>
        <taxon>Streptomycetaceae</taxon>
        <taxon>Streptomyces</taxon>
    </lineage>
</organism>
<sequence length="75" mass="7563">MAFTWTFFLAGAVAPAGTGKGNGEGPEGNSSVGRADAGNIVIKRSLKGRPPPRGPPARPVRTPSGRCSGGCRAPM</sequence>
<dbReference type="Proteomes" id="UP000634660">
    <property type="component" value="Unassembled WGS sequence"/>
</dbReference>
<dbReference type="EMBL" id="BMVX01000010">
    <property type="protein sequence ID" value="GGZ67930.1"/>
    <property type="molecule type" value="Genomic_DNA"/>
</dbReference>
<feature type="compositionally biased region" description="Pro residues" evidence="1">
    <location>
        <begin position="49"/>
        <end position="58"/>
    </location>
</feature>
<evidence type="ECO:0000313" key="2">
    <source>
        <dbReference type="EMBL" id="GGZ67930.1"/>
    </source>
</evidence>
<protein>
    <submittedName>
        <fullName evidence="2">Uncharacterized protein</fullName>
    </submittedName>
</protein>
<feature type="region of interest" description="Disordered" evidence="1">
    <location>
        <begin position="14"/>
        <end position="75"/>
    </location>
</feature>
<reference evidence="2" key="2">
    <citation type="submission" date="2020-09" db="EMBL/GenBank/DDBJ databases">
        <authorList>
            <person name="Sun Q."/>
            <person name="Ohkuma M."/>
        </authorList>
    </citation>
    <scope>NUCLEOTIDE SEQUENCE</scope>
    <source>
        <strain evidence="2">JCM 4834</strain>
    </source>
</reference>
<accession>A0A918QRG2</accession>
<name>A0A918QRG2_9ACTN</name>
<gene>
    <name evidence="2" type="ORF">GCM10010371_29840</name>
</gene>
<proteinExistence type="predicted"/>
<evidence type="ECO:0000313" key="3">
    <source>
        <dbReference type="Proteomes" id="UP000634660"/>
    </source>
</evidence>
<reference evidence="2" key="1">
    <citation type="journal article" date="2014" name="Int. J. Syst. Evol. Microbiol.">
        <title>Complete genome sequence of Corynebacterium casei LMG S-19264T (=DSM 44701T), isolated from a smear-ripened cheese.</title>
        <authorList>
            <consortium name="US DOE Joint Genome Institute (JGI-PGF)"/>
            <person name="Walter F."/>
            <person name="Albersmeier A."/>
            <person name="Kalinowski J."/>
            <person name="Ruckert C."/>
        </authorList>
    </citation>
    <scope>NUCLEOTIDE SEQUENCE</scope>
    <source>
        <strain evidence="2">JCM 4834</strain>
    </source>
</reference>
<evidence type="ECO:0000256" key="1">
    <source>
        <dbReference type="SAM" id="MobiDB-lite"/>
    </source>
</evidence>
<comment type="caution">
    <text evidence="2">The sequence shown here is derived from an EMBL/GenBank/DDBJ whole genome shotgun (WGS) entry which is preliminary data.</text>
</comment>
<dbReference type="AlphaFoldDB" id="A0A918QRG2"/>